<evidence type="ECO:0000313" key="8">
    <source>
        <dbReference type="EMBL" id="GAA0403480.1"/>
    </source>
</evidence>
<feature type="transmembrane region" description="Helical" evidence="6">
    <location>
        <begin position="49"/>
        <end position="70"/>
    </location>
</feature>
<evidence type="ECO:0000313" key="9">
    <source>
        <dbReference type="Proteomes" id="UP001500879"/>
    </source>
</evidence>
<evidence type="ECO:0000256" key="3">
    <source>
        <dbReference type="ARBA" id="ARBA00022692"/>
    </source>
</evidence>
<evidence type="ECO:0000256" key="2">
    <source>
        <dbReference type="ARBA" id="ARBA00022475"/>
    </source>
</evidence>
<dbReference type="Proteomes" id="UP001500879">
    <property type="component" value="Unassembled WGS sequence"/>
</dbReference>
<feature type="transmembrane region" description="Helical" evidence="6">
    <location>
        <begin position="135"/>
        <end position="154"/>
    </location>
</feature>
<evidence type="ECO:0000256" key="4">
    <source>
        <dbReference type="ARBA" id="ARBA00022989"/>
    </source>
</evidence>
<feature type="transmembrane region" description="Helical" evidence="6">
    <location>
        <begin position="103"/>
        <end position="123"/>
    </location>
</feature>
<feature type="transmembrane region" description="Helical" evidence="6">
    <location>
        <begin position="12"/>
        <end position="37"/>
    </location>
</feature>
<organism evidence="8 9">
    <name type="scientific">Streptomyces luteireticuli</name>
    <dbReference type="NCBI Taxonomy" id="173858"/>
    <lineage>
        <taxon>Bacteria</taxon>
        <taxon>Bacillati</taxon>
        <taxon>Actinomycetota</taxon>
        <taxon>Actinomycetes</taxon>
        <taxon>Kitasatosporales</taxon>
        <taxon>Streptomycetaceae</taxon>
        <taxon>Streptomyces</taxon>
    </lineage>
</organism>
<dbReference type="InterPro" id="IPR011701">
    <property type="entry name" value="MFS"/>
</dbReference>
<proteinExistence type="predicted"/>
<feature type="transmembrane region" description="Helical" evidence="6">
    <location>
        <begin position="249"/>
        <end position="268"/>
    </location>
</feature>
<dbReference type="Pfam" id="PF07690">
    <property type="entry name" value="MFS_1"/>
    <property type="match status" value="1"/>
</dbReference>
<feature type="transmembrane region" description="Helical" evidence="6">
    <location>
        <begin position="208"/>
        <end position="229"/>
    </location>
</feature>
<dbReference type="EMBL" id="BAAABX010000026">
    <property type="protein sequence ID" value="GAA0403480.1"/>
    <property type="molecule type" value="Genomic_DNA"/>
</dbReference>
<keyword evidence="4 6" id="KW-1133">Transmembrane helix</keyword>
<gene>
    <name evidence="8" type="ORF">GCM10010357_25620</name>
</gene>
<keyword evidence="2" id="KW-1003">Cell membrane</keyword>
<dbReference type="PROSITE" id="PS50850">
    <property type="entry name" value="MFS"/>
    <property type="match status" value="1"/>
</dbReference>
<keyword evidence="5 6" id="KW-0472">Membrane</keyword>
<dbReference type="PANTHER" id="PTHR43124:SF3">
    <property type="entry name" value="CHLORAMPHENICOL EFFLUX PUMP RV0191"/>
    <property type="match status" value="1"/>
</dbReference>
<feature type="transmembrane region" description="Helical" evidence="6">
    <location>
        <begin position="166"/>
        <end position="187"/>
    </location>
</feature>
<evidence type="ECO:0000259" key="7">
    <source>
        <dbReference type="PROSITE" id="PS50850"/>
    </source>
</evidence>
<dbReference type="InterPro" id="IPR050189">
    <property type="entry name" value="MFS_Efflux_Transporters"/>
</dbReference>
<keyword evidence="3 6" id="KW-0812">Transmembrane</keyword>
<name>A0ABP3IHE2_9ACTN</name>
<dbReference type="SUPFAM" id="SSF103473">
    <property type="entry name" value="MFS general substrate transporter"/>
    <property type="match status" value="1"/>
</dbReference>
<feature type="transmembrane region" description="Helical" evidence="6">
    <location>
        <begin position="273"/>
        <end position="291"/>
    </location>
</feature>
<evidence type="ECO:0000256" key="6">
    <source>
        <dbReference type="SAM" id="Phobius"/>
    </source>
</evidence>
<comment type="caution">
    <text evidence="8">The sequence shown here is derived from an EMBL/GenBank/DDBJ whole genome shotgun (WGS) entry which is preliminary data.</text>
</comment>
<comment type="subcellular location">
    <subcellularLocation>
        <location evidence="1">Cell membrane</location>
        <topology evidence="1">Multi-pass membrane protein</topology>
    </subcellularLocation>
</comment>
<sequence>MAKIREMGGWPAVVAVAGGTFSVVTTEMLPIGLLSPIGADLGVSDGTAGLTMTVPGLVAAAAAPLVTGVAGRLDRRWLLVLLMGLLAVADFLAAVAPDIAVLVALRVLVGVSIGGVWAVATGLGGRLVPARSAGAATSLVFSGIAVASVLGVPAGTLVGGRFGWRAAFAAMGTVALLVTAALAVLLPPLPAQEGSSFGAMPRLLRGRAVRLGLLVVLLLVSGHFAGYTFVRPALERLPGTDSGTIGALMLTYGLAGVGGNFLAGAAVVRRPRAVLLTIAVVLGVVVPMVSFTGGGTAAAAGLLVIWGLAYGGVSVSTQTWLTQAAPQAREAASALFVAVFNVAISLGALLGGRAVDAVSLSGALWLGGLLAVAAAVPLALAGRGGTKAATAAAGT</sequence>
<feature type="transmembrane region" description="Helical" evidence="6">
    <location>
        <begin position="363"/>
        <end position="381"/>
    </location>
</feature>
<dbReference type="CDD" id="cd17324">
    <property type="entry name" value="MFS_NepI_like"/>
    <property type="match status" value="1"/>
</dbReference>
<feature type="transmembrane region" description="Helical" evidence="6">
    <location>
        <begin position="77"/>
        <end position="97"/>
    </location>
</feature>
<keyword evidence="9" id="KW-1185">Reference proteome</keyword>
<reference evidence="9" key="1">
    <citation type="journal article" date="2019" name="Int. J. Syst. Evol. Microbiol.">
        <title>The Global Catalogue of Microorganisms (GCM) 10K type strain sequencing project: providing services to taxonomists for standard genome sequencing and annotation.</title>
        <authorList>
            <consortium name="The Broad Institute Genomics Platform"/>
            <consortium name="The Broad Institute Genome Sequencing Center for Infectious Disease"/>
            <person name="Wu L."/>
            <person name="Ma J."/>
        </authorList>
    </citation>
    <scope>NUCLEOTIDE SEQUENCE [LARGE SCALE GENOMIC DNA]</scope>
    <source>
        <strain evidence="9">JCM 4788</strain>
    </source>
</reference>
<dbReference type="PANTHER" id="PTHR43124">
    <property type="entry name" value="PURINE EFFLUX PUMP PBUE"/>
    <property type="match status" value="1"/>
</dbReference>
<dbReference type="RefSeq" id="WP_344023350.1">
    <property type="nucleotide sequence ID" value="NZ_BAAABX010000026.1"/>
</dbReference>
<dbReference type="InterPro" id="IPR020846">
    <property type="entry name" value="MFS_dom"/>
</dbReference>
<accession>A0ABP3IHE2</accession>
<dbReference type="Gene3D" id="1.20.1250.20">
    <property type="entry name" value="MFS general substrate transporter like domains"/>
    <property type="match status" value="1"/>
</dbReference>
<evidence type="ECO:0000256" key="1">
    <source>
        <dbReference type="ARBA" id="ARBA00004651"/>
    </source>
</evidence>
<evidence type="ECO:0000256" key="5">
    <source>
        <dbReference type="ARBA" id="ARBA00023136"/>
    </source>
</evidence>
<feature type="transmembrane region" description="Helical" evidence="6">
    <location>
        <begin position="333"/>
        <end position="351"/>
    </location>
</feature>
<dbReference type="InterPro" id="IPR036259">
    <property type="entry name" value="MFS_trans_sf"/>
</dbReference>
<feature type="domain" description="Major facilitator superfamily (MFS) profile" evidence="7">
    <location>
        <begin position="11"/>
        <end position="386"/>
    </location>
</feature>
<protein>
    <submittedName>
        <fullName evidence="8">MFS transporter</fullName>
    </submittedName>
</protein>
<feature type="transmembrane region" description="Helical" evidence="6">
    <location>
        <begin position="297"/>
        <end position="321"/>
    </location>
</feature>